<dbReference type="EMBL" id="MDCO01000010">
    <property type="protein sequence ID" value="OEJ14373.1"/>
    <property type="molecule type" value="Genomic_DNA"/>
</dbReference>
<gene>
    <name evidence="7" type="primary">uxaC</name>
    <name evidence="8" type="ORF">BFL38_05975</name>
</gene>
<evidence type="ECO:0000256" key="2">
    <source>
        <dbReference type="ARBA" id="ARBA00004892"/>
    </source>
</evidence>
<dbReference type="AlphaFoldDB" id="A0A1E5NDZ1"/>
<dbReference type="UniPathway" id="UPA00246"/>
<evidence type="ECO:0000256" key="3">
    <source>
        <dbReference type="ARBA" id="ARBA00008397"/>
    </source>
</evidence>
<accession>A0A1E5NDZ1</accession>
<dbReference type="Pfam" id="PF02614">
    <property type="entry name" value="UxaC"/>
    <property type="match status" value="1"/>
</dbReference>
<comment type="caution">
    <text evidence="8">The sequence shown here is derived from an EMBL/GenBank/DDBJ whole genome shotgun (WGS) entry which is preliminary data.</text>
</comment>
<comment type="catalytic activity">
    <reaction evidence="7">
        <text>aldehydo-D-galacturonate = keto-D-tagaturonate</text>
        <dbReference type="Rhea" id="RHEA:27702"/>
        <dbReference type="ChEBI" id="CHEBI:12952"/>
        <dbReference type="ChEBI" id="CHEBI:17886"/>
    </reaction>
</comment>
<sequence>MRNFMDKDFLLYNDTAKILFHDYAYKCPIFDYHCHLSPKEIAENKKFNNITEIWLYGDHYKWRMMRANGIDEKFITGDAEDYDKFRAWVKTVPNLIGNPLYHWSHLELQRYFDIYEIINEDNADIIWKKANEKLQNMTVKDILKKFKVHTIGTTDDPIDDLEYHKLINEGKAQIGKIDTNIVPSFRPDKAINIEMPDFSEYIKKLEKASSVNIKDIKSLVEALYKRIDYFKTLGCVSSDCSLSLVPFNLYDENNIDTIFKKAMNKEKLSLEEIEKYKTYILIKLTQKYKEAKLVMQIHISAMRNNNEVMFKKLGADTGYDSVGDSNIIEKLSSLLKTANNNGGLPKIIFYSLNNKDYYPLSTLMGCFQDEGIKGKMQLGSAWWFLDNKDGMEEQLKVLANSGSLALFVGMLTDSRSFLSYSRHEYFRRILCNLIGKWAEDGEVPNDIKFLGNIIENICFNNSNIYFNS</sequence>
<dbReference type="GO" id="GO:0019698">
    <property type="term" value="P:D-galacturonate catabolic process"/>
    <property type="evidence" value="ECO:0007669"/>
    <property type="project" value="TreeGrafter"/>
</dbReference>
<evidence type="ECO:0000256" key="7">
    <source>
        <dbReference type="HAMAP-Rule" id="MF_00675"/>
    </source>
</evidence>
<dbReference type="InterPro" id="IPR032466">
    <property type="entry name" value="Metal_Hydrolase"/>
</dbReference>
<dbReference type="Proteomes" id="UP000095247">
    <property type="component" value="Unassembled WGS sequence"/>
</dbReference>
<dbReference type="HAMAP" id="MF_00675">
    <property type="entry name" value="UxaC"/>
    <property type="match status" value="1"/>
</dbReference>
<protein>
    <recommendedName>
        <fullName evidence="5 7">Uronate isomerase</fullName>
        <ecNumber evidence="4 7">5.3.1.12</ecNumber>
    </recommendedName>
    <alternativeName>
        <fullName evidence="7">Glucuronate isomerase</fullName>
    </alternativeName>
    <alternativeName>
        <fullName evidence="7">Uronic isomerase</fullName>
    </alternativeName>
</protein>
<evidence type="ECO:0000256" key="4">
    <source>
        <dbReference type="ARBA" id="ARBA00012546"/>
    </source>
</evidence>
<dbReference type="NCBIfam" id="NF002794">
    <property type="entry name" value="PRK02925.1"/>
    <property type="match status" value="1"/>
</dbReference>
<evidence type="ECO:0000256" key="1">
    <source>
        <dbReference type="ARBA" id="ARBA00001165"/>
    </source>
</evidence>
<dbReference type="Gene3D" id="1.10.2020.10">
    <property type="entry name" value="uronate isomerase, domain 2, chain A"/>
    <property type="match status" value="1"/>
</dbReference>
<dbReference type="InterPro" id="IPR003766">
    <property type="entry name" value="Uronate_isomerase"/>
</dbReference>
<comment type="catalytic activity">
    <reaction evidence="1 7">
        <text>D-glucuronate = D-fructuronate</text>
        <dbReference type="Rhea" id="RHEA:13049"/>
        <dbReference type="ChEBI" id="CHEBI:58720"/>
        <dbReference type="ChEBI" id="CHEBI:59863"/>
        <dbReference type="EC" id="5.3.1.12"/>
    </reaction>
</comment>
<name>A0A1E5NDZ1_9SPIR</name>
<evidence type="ECO:0000256" key="6">
    <source>
        <dbReference type="ARBA" id="ARBA00023235"/>
    </source>
</evidence>
<reference evidence="8 9" key="1">
    <citation type="submission" date="2016-08" db="EMBL/GenBank/DDBJ databases">
        <title>Characterization and recognition of Brachyspira hampsonii sp. nov., a novel intestinal spirochete that is pathogenic to pigs.</title>
        <authorList>
            <person name="Mirajkar N."/>
            <person name="La T."/>
            <person name="Phillips N."/>
            <person name="Hampson D."/>
            <person name="Gebhart C."/>
        </authorList>
    </citation>
    <scope>NUCLEOTIDE SEQUENCE [LARGE SCALE GENOMIC DNA]</scope>
    <source>
        <strain evidence="8 9">P280/1</strain>
    </source>
</reference>
<dbReference type="Gene3D" id="3.20.20.140">
    <property type="entry name" value="Metal-dependent hydrolases"/>
    <property type="match status" value="1"/>
</dbReference>
<dbReference type="PANTHER" id="PTHR30068:SF4">
    <property type="entry name" value="URONATE ISOMERASE"/>
    <property type="match status" value="1"/>
</dbReference>
<keyword evidence="6 7" id="KW-0413">Isomerase</keyword>
<comment type="similarity">
    <text evidence="3 7">Belongs to the metallo-dependent hydrolases superfamily. Uronate isomerase family.</text>
</comment>
<dbReference type="PANTHER" id="PTHR30068">
    <property type="entry name" value="URONATE ISOMERASE"/>
    <property type="match status" value="1"/>
</dbReference>
<organism evidence="8 9">
    <name type="scientific">Brachyspira hampsonii</name>
    <dbReference type="NCBI Taxonomy" id="1287055"/>
    <lineage>
        <taxon>Bacteria</taxon>
        <taxon>Pseudomonadati</taxon>
        <taxon>Spirochaetota</taxon>
        <taxon>Spirochaetia</taxon>
        <taxon>Brachyspirales</taxon>
        <taxon>Brachyspiraceae</taxon>
        <taxon>Brachyspira</taxon>
    </lineage>
</organism>
<comment type="pathway">
    <text evidence="2 7">Carbohydrate metabolism; pentose and glucuronate interconversion.</text>
</comment>
<dbReference type="GO" id="GO:0008880">
    <property type="term" value="F:glucuronate isomerase activity"/>
    <property type="evidence" value="ECO:0007669"/>
    <property type="project" value="UniProtKB-UniRule"/>
</dbReference>
<dbReference type="RefSeq" id="WP_069726548.1">
    <property type="nucleotide sequence ID" value="NZ_MDCO01000010.1"/>
</dbReference>
<evidence type="ECO:0000313" key="9">
    <source>
        <dbReference type="Proteomes" id="UP000095247"/>
    </source>
</evidence>
<evidence type="ECO:0000313" key="8">
    <source>
        <dbReference type="EMBL" id="OEJ14373.1"/>
    </source>
</evidence>
<dbReference type="EC" id="5.3.1.12" evidence="4 7"/>
<dbReference type="GO" id="GO:0042840">
    <property type="term" value="P:D-glucuronate catabolic process"/>
    <property type="evidence" value="ECO:0007669"/>
    <property type="project" value="TreeGrafter"/>
</dbReference>
<dbReference type="SUPFAM" id="SSF51556">
    <property type="entry name" value="Metallo-dependent hydrolases"/>
    <property type="match status" value="1"/>
</dbReference>
<proteinExistence type="inferred from homology"/>
<evidence type="ECO:0000256" key="5">
    <source>
        <dbReference type="ARBA" id="ARBA00020555"/>
    </source>
</evidence>